<evidence type="ECO:0000256" key="4">
    <source>
        <dbReference type="ARBA" id="ARBA00023040"/>
    </source>
</evidence>
<evidence type="ECO:0000256" key="3">
    <source>
        <dbReference type="ARBA" id="ARBA00022989"/>
    </source>
</evidence>
<feature type="coiled-coil region" evidence="8">
    <location>
        <begin position="127"/>
        <end position="154"/>
    </location>
</feature>
<evidence type="ECO:0000256" key="9">
    <source>
        <dbReference type="SAM" id="Phobius"/>
    </source>
</evidence>
<feature type="domain" description="G-protein coupled receptors family 1 profile" evidence="10">
    <location>
        <begin position="1"/>
        <end position="246"/>
    </location>
</feature>
<evidence type="ECO:0000313" key="11">
    <source>
        <dbReference type="EMBL" id="ESO98550.1"/>
    </source>
</evidence>
<evidence type="ECO:0000256" key="7">
    <source>
        <dbReference type="ARBA" id="ARBA00023224"/>
    </source>
</evidence>
<feature type="transmembrane region" description="Helical" evidence="9">
    <location>
        <begin position="186"/>
        <end position="208"/>
    </location>
</feature>
<evidence type="ECO:0000256" key="1">
    <source>
        <dbReference type="ARBA" id="ARBA00004141"/>
    </source>
</evidence>
<organism evidence="11 12">
    <name type="scientific">Lottia gigantea</name>
    <name type="common">Giant owl limpet</name>
    <dbReference type="NCBI Taxonomy" id="225164"/>
    <lineage>
        <taxon>Eukaryota</taxon>
        <taxon>Metazoa</taxon>
        <taxon>Spiralia</taxon>
        <taxon>Lophotrochozoa</taxon>
        <taxon>Mollusca</taxon>
        <taxon>Gastropoda</taxon>
        <taxon>Patellogastropoda</taxon>
        <taxon>Lottioidea</taxon>
        <taxon>Lottiidae</taxon>
        <taxon>Lottia</taxon>
    </lineage>
</organism>
<dbReference type="EMBL" id="KB201241">
    <property type="protein sequence ID" value="ESO98550.1"/>
    <property type="molecule type" value="Genomic_DNA"/>
</dbReference>
<dbReference type="GO" id="GO:0016020">
    <property type="term" value="C:membrane"/>
    <property type="evidence" value="ECO:0007669"/>
    <property type="project" value="UniProtKB-SubCell"/>
</dbReference>
<keyword evidence="6" id="KW-0675">Receptor</keyword>
<accession>V4AUC2</accession>
<gene>
    <name evidence="11" type="ORF">LOTGIDRAFT_174195</name>
</gene>
<feature type="transmembrane region" description="Helical" evidence="9">
    <location>
        <begin position="95"/>
        <end position="119"/>
    </location>
</feature>
<dbReference type="CTD" id="20242650"/>
<dbReference type="GO" id="GO:0004930">
    <property type="term" value="F:G protein-coupled receptor activity"/>
    <property type="evidence" value="ECO:0007669"/>
    <property type="project" value="UniProtKB-KW"/>
</dbReference>
<dbReference type="Pfam" id="PF00001">
    <property type="entry name" value="7tm_1"/>
    <property type="match status" value="1"/>
</dbReference>
<dbReference type="PRINTS" id="PR00237">
    <property type="entry name" value="GPCRRHODOPSN"/>
</dbReference>
<evidence type="ECO:0000313" key="12">
    <source>
        <dbReference type="Proteomes" id="UP000030746"/>
    </source>
</evidence>
<keyword evidence="3 9" id="KW-1133">Transmembrane helix</keyword>
<dbReference type="PANTHER" id="PTHR24238">
    <property type="entry name" value="G-PROTEIN COUPLED RECEPTOR"/>
    <property type="match status" value="1"/>
</dbReference>
<dbReference type="KEGG" id="lgi:LOTGIDRAFT_174195"/>
<dbReference type="HOGENOM" id="CLU_035647_1_0_1"/>
<keyword evidence="7" id="KW-0807">Transducer</keyword>
<dbReference type="OMA" id="HMDSAGY"/>
<dbReference type="Proteomes" id="UP000030746">
    <property type="component" value="Unassembled WGS sequence"/>
</dbReference>
<feature type="transmembrane region" description="Helical" evidence="9">
    <location>
        <begin position="41"/>
        <end position="63"/>
    </location>
</feature>
<dbReference type="AlphaFoldDB" id="V4AUC2"/>
<dbReference type="Gene3D" id="1.20.1070.10">
    <property type="entry name" value="Rhodopsin 7-helix transmembrane proteins"/>
    <property type="match status" value="1"/>
</dbReference>
<evidence type="ECO:0000256" key="2">
    <source>
        <dbReference type="ARBA" id="ARBA00022692"/>
    </source>
</evidence>
<evidence type="ECO:0000256" key="6">
    <source>
        <dbReference type="ARBA" id="ARBA00023170"/>
    </source>
</evidence>
<reference evidence="11 12" key="1">
    <citation type="journal article" date="2013" name="Nature">
        <title>Insights into bilaterian evolution from three spiralian genomes.</title>
        <authorList>
            <person name="Simakov O."/>
            <person name="Marletaz F."/>
            <person name="Cho S.J."/>
            <person name="Edsinger-Gonzales E."/>
            <person name="Havlak P."/>
            <person name="Hellsten U."/>
            <person name="Kuo D.H."/>
            <person name="Larsson T."/>
            <person name="Lv J."/>
            <person name="Arendt D."/>
            <person name="Savage R."/>
            <person name="Osoegawa K."/>
            <person name="de Jong P."/>
            <person name="Grimwood J."/>
            <person name="Chapman J.A."/>
            <person name="Shapiro H."/>
            <person name="Aerts A."/>
            <person name="Otillar R.P."/>
            <person name="Terry A.Y."/>
            <person name="Boore J.L."/>
            <person name="Grigoriev I.V."/>
            <person name="Lindberg D.R."/>
            <person name="Seaver E.C."/>
            <person name="Weisblat D.A."/>
            <person name="Putnam N.H."/>
            <person name="Rokhsar D.S."/>
        </authorList>
    </citation>
    <scope>NUCLEOTIDE SEQUENCE [LARGE SCALE GENOMIC DNA]</scope>
</reference>
<sequence length="285" mass="32930">MSRFTTYVMNNTTPMILVFIAADRYIRICRKRAKRIEPRTAFYACGMAVVIGISVSWPSLILYGRREIMIPLPGRNVTGVMCLVESRFKGTVYPFIFFVYLWVGVTVIGCIIVVMYTFIGKEVYRRKRMKKAKMKLVEDTLKRLQAKRRSMSNTSALTSGPDRSGEDLCPVAIKCAPNIKPGRSTLMLFAIAVVYLLSFLPFLIVITVRTICGENFYKNLTKTEEVIVNIFIRSYLFNNCFNPVVYGMCNIQFRREVRYIYYRMTKRSEDVAFPRTTSVNINPNY</sequence>
<keyword evidence="4" id="KW-0297">G-protein coupled receptor</keyword>
<evidence type="ECO:0000259" key="10">
    <source>
        <dbReference type="PROSITE" id="PS50262"/>
    </source>
</evidence>
<keyword evidence="2 9" id="KW-0812">Transmembrane</keyword>
<dbReference type="InterPro" id="IPR017452">
    <property type="entry name" value="GPCR_Rhodpsn_7TM"/>
</dbReference>
<name>V4AUC2_LOTGI</name>
<dbReference type="InterPro" id="IPR000276">
    <property type="entry name" value="GPCR_Rhodpsn"/>
</dbReference>
<dbReference type="SUPFAM" id="SSF81321">
    <property type="entry name" value="Family A G protein-coupled receptor-like"/>
    <property type="match status" value="1"/>
</dbReference>
<dbReference type="RefSeq" id="XP_009050769.1">
    <property type="nucleotide sequence ID" value="XM_009052521.1"/>
</dbReference>
<keyword evidence="5 9" id="KW-0472">Membrane</keyword>
<proteinExistence type="predicted"/>
<dbReference type="PROSITE" id="PS50262">
    <property type="entry name" value="G_PROTEIN_RECEP_F1_2"/>
    <property type="match status" value="1"/>
</dbReference>
<keyword evidence="12" id="KW-1185">Reference proteome</keyword>
<protein>
    <recommendedName>
        <fullName evidence="10">G-protein coupled receptors family 1 profile domain-containing protein</fullName>
    </recommendedName>
</protein>
<evidence type="ECO:0000256" key="5">
    <source>
        <dbReference type="ARBA" id="ARBA00023136"/>
    </source>
</evidence>
<evidence type="ECO:0000256" key="8">
    <source>
        <dbReference type="SAM" id="Coils"/>
    </source>
</evidence>
<dbReference type="OrthoDB" id="10053542at2759"/>
<dbReference type="GeneID" id="20242650"/>
<dbReference type="PANTHER" id="PTHR24238:SF47">
    <property type="entry name" value="ECDYSTEROIDS_DOPAMINE RECEPTOR-RELATED"/>
    <property type="match status" value="1"/>
</dbReference>
<keyword evidence="8" id="KW-0175">Coiled coil</keyword>
<comment type="subcellular location">
    <subcellularLocation>
        <location evidence="1">Membrane</location>
        <topology evidence="1">Multi-pass membrane protein</topology>
    </subcellularLocation>
</comment>